<evidence type="ECO:0000256" key="7">
    <source>
        <dbReference type="PROSITE-ProRule" id="PRU01263"/>
    </source>
</evidence>
<protein>
    <submittedName>
        <fullName evidence="12">Transcription factor grauzone</fullName>
    </submittedName>
</protein>
<reference evidence="12" key="1">
    <citation type="submission" date="2025-08" db="UniProtKB">
        <authorList>
            <consortium name="RefSeq"/>
        </authorList>
    </citation>
    <scope>IDENTIFICATION</scope>
    <source>
        <strain evidence="12">14028-0561.14</strain>
        <tissue evidence="12">Whole fly</tissue>
    </source>
</reference>
<feature type="domain" description="C2H2-type" evidence="9">
    <location>
        <begin position="271"/>
        <end position="299"/>
    </location>
</feature>
<feature type="binding site" evidence="7">
    <location>
        <position position="54"/>
    </location>
    <ligand>
        <name>Zn(2+)</name>
        <dbReference type="ChEBI" id="CHEBI:29105"/>
    </ligand>
</feature>
<feature type="domain" description="C2H2-type" evidence="9">
    <location>
        <begin position="302"/>
        <end position="329"/>
    </location>
</feature>
<dbReference type="GeneID" id="108084585"/>
<dbReference type="FunFam" id="3.40.1800.20:FF:000002">
    <property type="entry name" value="Weckle, isoform B"/>
    <property type="match status" value="1"/>
</dbReference>
<keyword evidence="5" id="KW-0539">Nucleus</keyword>
<evidence type="ECO:0000259" key="10">
    <source>
        <dbReference type="PROSITE" id="PS51915"/>
    </source>
</evidence>
<feature type="binding site" evidence="7">
    <location>
        <position position="3"/>
    </location>
    <ligand>
        <name>Zn(2+)</name>
        <dbReference type="ChEBI" id="CHEBI:29105"/>
    </ligand>
</feature>
<dbReference type="GO" id="GO:0005634">
    <property type="term" value="C:nucleus"/>
    <property type="evidence" value="ECO:0007669"/>
    <property type="project" value="InterPro"/>
</dbReference>
<dbReference type="InterPro" id="IPR036236">
    <property type="entry name" value="Znf_C2H2_sf"/>
</dbReference>
<feature type="compositionally biased region" description="Acidic residues" evidence="8">
    <location>
        <begin position="176"/>
        <end position="192"/>
    </location>
</feature>
<proteinExistence type="predicted"/>
<feature type="compositionally biased region" description="Basic residues" evidence="8">
    <location>
        <begin position="151"/>
        <end position="172"/>
    </location>
</feature>
<dbReference type="SMART" id="SM00355">
    <property type="entry name" value="ZnF_C2H2"/>
    <property type="match status" value="10"/>
</dbReference>
<organism evidence="11 12">
    <name type="scientific">Drosophila kikkawai</name>
    <name type="common">Fruit fly</name>
    <dbReference type="NCBI Taxonomy" id="30033"/>
    <lineage>
        <taxon>Eukaryota</taxon>
        <taxon>Metazoa</taxon>
        <taxon>Ecdysozoa</taxon>
        <taxon>Arthropoda</taxon>
        <taxon>Hexapoda</taxon>
        <taxon>Insecta</taxon>
        <taxon>Pterygota</taxon>
        <taxon>Neoptera</taxon>
        <taxon>Endopterygota</taxon>
        <taxon>Diptera</taxon>
        <taxon>Brachycera</taxon>
        <taxon>Muscomorpha</taxon>
        <taxon>Ephydroidea</taxon>
        <taxon>Drosophilidae</taxon>
        <taxon>Drosophila</taxon>
        <taxon>Sophophora</taxon>
    </lineage>
</organism>
<dbReference type="PROSITE" id="PS50157">
    <property type="entry name" value="ZINC_FINGER_C2H2_2"/>
    <property type="match status" value="7"/>
</dbReference>
<evidence type="ECO:0000256" key="1">
    <source>
        <dbReference type="ARBA" id="ARBA00022723"/>
    </source>
</evidence>
<dbReference type="AlphaFoldDB" id="A0A6P4JL35"/>
<dbReference type="SMART" id="SM00868">
    <property type="entry name" value="zf-AD"/>
    <property type="match status" value="1"/>
</dbReference>
<evidence type="ECO:0000256" key="8">
    <source>
        <dbReference type="SAM" id="MobiDB-lite"/>
    </source>
</evidence>
<accession>A0A6P4JL35</accession>
<dbReference type="GO" id="GO:0008270">
    <property type="term" value="F:zinc ion binding"/>
    <property type="evidence" value="ECO:0007669"/>
    <property type="project" value="UniProtKB-UniRule"/>
</dbReference>
<evidence type="ECO:0000256" key="3">
    <source>
        <dbReference type="ARBA" id="ARBA00022771"/>
    </source>
</evidence>
<keyword evidence="11" id="KW-1185">Reference proteome</keyword>
<dbReference type="Pfam" id="PF07776">
    <property type="entry name" value="zf-AD"/>
    <property type="match status" value="1"/>
</dbReference>
<dbReference type="SUPFAM" id="SSF57667">
    <property type="entry name" value="beta-beta-alpha zinc fingers"/>
    <property type="match status" value="4"/>
</dbReference>
<dbReference type="InterPro" id="IPR012934">
    <property type="entry name" value="Znf_AD"/>
</dbReference>
<dbReference type="OrthoDB" id="3565419at2759"/>
<feature type="binding site" evidence="7">
    <location>
        <position position="6"/>
    </location>
    <ligand>
        <name>Zn(2+)</name>
        <dbReference type="ChEBI" id="CHEBI:29105"/>
    </ligand>
</feature>
<dbReference type="Proteomes" id="UP001652661">
    <property type="component" value="Chromosome X"/>
</dbReference>
<feature type="domain" description="C2H2-type" evidence="9">
    <location>
        <begin position="330"/>
        <end position="353"/>
    </location>
</feature>
<feature type="domain" description="ZAD" evidence="10">
    <location>
        <begin position="1"/>
        <end position="81"/>
    </location>
</feature>
<dbReference type="GO" id="GO:0000978">
    <property type="term" value="F:RNA polymerase II cis-regulatory region sequence-specific DNA binding"/>
    <property type="evidence" value="ECO:0007669"/>
    <property type="project" value="TreeGrafter"/>
</dbReference>
<dbReference type="Pfam" id="PF13912">
    <property type="entry name" value="zf-C2H2_6"/>
    <property type="match status" value="1"/>
</dbReference>
<keyword evidence="4 7" id="KW-0862">Zinc</keyword>
<feature type="domain" description="C2H2-type" evidence="9">
    <location>
        <begin position="360"/>
        <end position="388"/>
    </location>
</feature>
<feature type="region of interest" description="Disordered" evidence="8">
    <location>
        <begin position="136"/>
        <end position="201"/>
    </location>
</feature>
<evidence type="ECO:0000313" key="12">
    <source>
        <dbReference type="RefSeq" id="XP_017036351.1"/>
    </source>
</evidence>
<dbReference type="Gene3D" id="3.30.160.60">
    <property type="entry name" value="Classic Zinc Finger"/>
    <property type="match status" value="5"/>
</dbReference>
<feature type="domain" description="C2H2-type" evidence="9">
    <location>
        <begin position="451"/>
        <end position="478"/>
    </location>
</feature>
<evidence type="ECO:0000313" key="11">
    <source>
        <dbReference type="Proteomes" id="UP001652661"/>
    </source>
</evidence>
<dbReference type="SUPFAM" id="SSF57716">
    <property type="entry name" value="Glucocorticoid receptor-like (DNA-binding domain)"/>
    <property type="match status" value="1"/>
</dbReference>
<dbReference type="PANTHER" id="PTHR24393:SF136">
    <property type="entry name" value="LD28458P-RELATED"/>
    <property type="match status" value="1"/>
</dbReference>
<sequence length="556" mass="64107">MICRLCLDDAVHSIPIFDQEEADDQPPPSNLAELIEKHLQLVLQPNDAVSRCLCTQCWQQLADFEQFCTMVMKKQLGLQHLKLEPFSDDDGEAEDTDTKAHILCEPEIDVSPSAAENEEYNEIDVDATCNSIISGRTTTRRKARLPSPIRRSMRPRALPKPRVVKTKAKTKHQLNDADEDEDADGDGDGEGDPESRSSHSREMDSYIAVHGRLECCLCGGDEDQFQNFAEMKRHFRNQHQSAGYVVCCQRRYKKRALYVDHLRMHNDPDYFRCKICAKQLVSRISYDVHMLRFHSNEDELSFACDQCSKRFSKQFLLTIHSRVHQQERKEQCKHCDRSFRTAVDLRLHMRRTHDPAFVPFICDSCGAKFKTKQNLLVHKRTVHREGSQLPEVQCQECQVWLSDENSLRKHMYMHLDATSLRQWKCEQCGLEKGSRAKLAAHIRYHHPKEYHKCSHCGKEFKSSRGLEEHTATHTGQDLYECAFCERTFKNSGNMHKHRRQMHAAQVAALQQQRKVRPSKRKDKGELMLGVLAAGGKDMLDPAMGANDLNLNMNMND</sequence>
<dbReference type="PROSITE" id="PS51915">
    <property type="entry name" value="ZAD"/>
    <property type="match status" value="1"/>
</dbReference>
<dbReference type="PROSITE" id="PS00028">
    <property type="entry name" value="ZINC_FINGER_C2H2_1"/>
    <property type="match status" value="7"/>
</dbReference>
<evidence type="ECO:0000256" key="6">
    <source>
        <dbReference type="PROSITE-ProRule" id="PRU00042"/>
    </source>
</evidence>
<dbReference type="Pfam" id="PF00096">
    <property type="entry name" value="zf-C2H2"/>
    <property type="match status" value="4"/>
</dbReference>
<evidence type="ECO:0000256" key="5">
    <source>
        <dbReference type="ARBA" id="ARBA00023242"/>
    </source>
</evidence>
<feature type="domain" description="C2H2-type" evidence="9">
    <location>
        <begin position="479"/>
        <end position="507"/>
    </location>
</feature>
<keyword evidence="1 7" id="KW-0479">Metal-binding</keyword>
<evidence type="ECO:0000256" key="4">
    <source>
        <dbReference type="ARBA" id="ARBA00022833"/>
    </source>
</evidence>
<gene>
    <name evidence="12" type="primary">LOC108084585</name>
</gene>
<evidence type="ECO:0000256" key="2">
    <source>
        <dbReference type="ARBA" id="ARBA00022737"/>
    </source>
</evidence>
<dbReference type="InterPro" id="IPR013087">
    <property type="entry name" value="Znf_C2H2_type"/>
</dbReference>
<feature type="domain" description="C2H2-type" evidence="9">
    <location>
        <begin position="423"/>
        <end position="450"/>
    </location>
</feature>
<dbReference type="PANTHER" id="PTHR24393">
    <property type="entry name" value="ZINC FINGER PROTEIN"/>
    <property type="match status" value="1"/>
</dbReference>
<keyword evidence="3 6" id="KW-0863">Zinc-finger</keyword>
<evidence type="ECO:0000259" key="9">
    <source>
        <dbReference type="PROSITE" id="PS50157"/>
    </source>
</evidence>
<name>A0A6P4JL35_DROKI</name>
<dbReference type="GO" id="GO:0001228">
    <property type="term" value="F:DNA-binding transcription activator activity, RNA polymerase II-specific"/>
    <property type="evidence" value="ECO:0007669"/>
    <property type="project" value="TreeGrafter"/>
</dbReference>
<keyword evidence="2" id="KW-0677">Repeat</keyword>
<dbReference type="RefSeq" id="XP_017036351.1">
    <property type="nucleotide sequence ID" value="XM_017180862.3"/>
</dbReference>
<dbReference type="Gene3D" id="3.40.1800.20">
    <property type="match status" value="1"/>
</dbReference>
<feature type="binding site" evidence="7">
    <location>
        <position position="57"/>
    </location>
    <ligand>
        <name>Zn(2+)</name>
        <dbReference type="ChEBI" id="CHEBI:29105"/>
    </ligand>
</feature>